<evidence type="ECO:0000313" key="1">
    <source>
        <dbReference type="EMBL" id="KGJ95575.1"/>
    </source>
</evidence>
<proteinExistence type="predicted"/>
<reference evidence="1 2" key="1">
    <citation type="submission" date="2014-08" db="EMBL/GenBank/DDBJ databases">
        <title>Genomic and Phenotypic Diversity of Colwellia psychrerythraea strains from Disparate Marine Basins.</title>
        <authorList>
            <person name="Techtmann S.M."/>
            <person name="Stelling S.C."/>
            <person name="Utturkar S.M."/>
            <person name="Alshibli N."/>
            <person name="Harris A."/>
            <person name="Brown S.D."/>
            <person name="Hazen T.C."/>
        </authorList>
    </citation>
    <scope>NUCLEOTIDE SEQUENCE [LARGE SCALE GENOMIC DNA]</scope>
    <source>
        <strain evidence="1 2">ND2E</strain>
    </source>
</reference>
<dbReference type="AlphaFoldDB" id="A0A099KZF8"/>
<accession>A0A099KZF8</accession>
<comment type="caution">
    <text evidence="1">The sequence shown here is derived from an EMBL/GenBank/DDBJ whole genome shotgun (WGS) entry which is preliminary data.</text>
</comment>
<sequence>MLEISSQDFLVKVIQQKRKKSTVFCSTNTSNKNICITTHVEEIIKAAVYEYWCPLSKRFFIPQKNSLGDFYFRILKIIQIKHRKNWAPALIKMFWVNHFLKGVGLTIDEDIFQKVYLSKDNGDICFIAVDHAEIADYYQVTTEELERIIAQ</sequence>
<protein>
    <submittedName>
        <fullName evidence="1">Uncharacterized protein</fullName>
    </submittedName>
</protein>
<name>A0A099KZF8_COLPS</name>
<dbReference type="EMBL" id="JQED01000003">
    <property type="protein sequence ID" value="KGJ95575.1"/>
    <property type="molecule type" value="Genomic_DNA"/>
</dbReference>
<organism evidence="1 2">
    <name type="scientific">Colwellia psychrerythraea</name>
    <name type="common">Vibrio psychroerythus</name>
    <dbReference type="NCBI Taxonomy" id="28229"/>
    <lineage>
        <taxon>Bacteria</taxon>
        <taxon>Pseudomonadati</taxon>
        <taxon>Pseudomonadota</taxon>
        <taxon>Gammaproteobacteria</taxon>
        <taxon>Alteromonadales</taxon>
        <taxon>Colwelliaceae</taxon>
        <taxon>Colwellia</taxon>
    </lineage>
</organism>
<gene>
    <name evidence="1" type="ORF">ND2E_1357</name>
</gene>
<dbReference type="PATRIC" id="fig|28229.4.peg.352"/>
<dbReference type="Proteomes" id="UP000029843">
    <property type="component" value="Unassembled WGS sequence"/>
</dbReference>
<evidence type="ECO:0000313" key="2">
    <source>
        <dbReference type="Proteomes" id="UP000029843"/>
    </source>
</evidence>